<evidence type="ECO:0000313" key="3">
    <source>
        <dbReference type="EMBL" id="VFK76549.1"/>
    </source>
</evidence>
<protein>
    <recommendedName>
        <fullName evidence="4">Hemerythrin HHE cation binding domain-containing protein</fullName>
    </recommendedName>
</protein>
<dbReference type="EMBL" id="CAADFO010000058">
    <property type="protein sequence ID" value="VFK30031.1"/>
    <property type="molecule type" value="Genomic_DNA"/>
</dbReference>
<gene>
    <name evidence="1" type="ORF">BECKMB1821G_GA0114241_10588</name>
    <name evidence="3" type="ORF">BECKMB1821H_GA0114242_106214</name>
    <name evidence="2" type="ORF">BECKMB1821I_GA0114274_103627</name>
</gene>
<reference evidence="3" key="1">
    <citation type="submission" date="2019-02" db="EMBL/GenBank/DDBJ databases">
        <authorList>
            <person name="Gruber-Vodicka R. H."/>
            <person name="Seah K. B. B."/>
        </authorList>
    </citation>
    <scope>NUCLEOTIDE SEQUENCE</scope>
    <source>
        <strain evidence="1">BECK_BZ197</strain>
        <strain evidence="3">BECK_BZ198</strain>
        <strain evidence="2">BECK_BZ199</strain>
    </source>
</reference>
<sequence length="146" mass="17149">MITFDELNAQNHDITELSNVLLCLIAERPMCDTKTVCELFLQYFDRVERHLGVVDHLYPILLADRNQQANNAASNFMSGEREIKKIIVEYEKTWINKKKPELVIKSYERFLHDTQTLFHLILDRIQDETEHLYPLVRQIGFAENGA</sequence>
<proteinExistence type="predicted"/>
<evidence type="ECO:0008006" key="4">
    <source>
        <dbReference type="Google" id="ProtNLM"/>
    </source>
</evidence>
<evidence type="ECO:0000313" key="1">
    <source>
        <dbReference type="EMBL" id="VFK30031.1"/>
    </source>
</evidence>
<name>A0A451BE33_9GAMM</name>
<evidence type="ECO:0000313" key="2">
    <source>
        <dbReference type="EMBL" id="VFK32795.1"/>
    </source>
</evidence>
<dbReference type="AlphaFoldDB" id="A0A451BE33"/>
<organism evidence="3">
    <name type="scientific">Candidatus Kentrum sp. MB</name>
    <dbReference type="NCBI Taxonomy" id="2138164"/>
    <lineage>
        <taxon>Bacteria</taxon>
        <taxon>Pseudomonadati</taxon>
        <taxon>Pseudomonadota</taxon>
        <taxon>Gammaproteobacteria</taxon>
        <taxon>Candidatus Kentrum</taxon>
    </lineage>
</organism>
<accession>A0A451BE33</accession>
<dbReference type="EMBL" id="CAADGH010000062">
    <property type="protein sequence ID" value="VFK76549.1"/>
    <property type="molecule type" value="Genomic_DNA"/>
</dbReference>
<dbReference type="EMBL" id="CAADFQ010000036">
    <property type="protein sequence ID" value="VFK32795.1"/>
    <property type="molecule type" value="Genomic_DNA"/>
</dbReference>